<organism evidence="2 3">
    <name type="scientific">Phocaeicola plebeius</name>
    <dbReference type="NCBI Taxonomy" id="310297"/>
    <lineage>
        <taxon>Bacteria</taxon>
        <taxon>Pseudomonadati</taxon>
        <taxon>Bacteroidota</taxon>
        <taxon>Bacteroidia</taxon>
        <taxon>Bacteroidales</taxon>
        <taxon>Bacteroidaceae</taxon>
        <taxon>Phocaeicola</taxon>
    </lineage>
</organism>
<feature type="transmembrane region" description="Helical" evidence="1">
    <location>
        <begin position="38"/>
        <end position="55"/>
    </location>
</feature>
<evidence type="ECO:0000313" key="2">
    <source>
        <dbReference type="EMBL" id="RGS02027.1"/>
    </source>
</evidence>
<gene>
    <name evidence="2" type="ORF">DWY14_16560</name>
</gene>
<comment type="caution">
    <text evidence="2">The sequence shown here is derived from an EMBL/GenBank/DDBJ whole genome shotgun (WGS) entry which is preliminary data.</text>
</comment>
<sequence length="73" mass="8752">MRDYVILIVQALNILAKVTMTGMICFAIYAFIFIPVFSLKWCALYVFSFVLVFCLERWSYNNFPYYDKDPWND</sequence>
<proteinExistence type="predicted"/>
<dbReference type="Proteomes" id="UP000285750">
    <property type="component" value="Unassembled WGS sequence"/>
</dbReference>
<protein>
    <submittedName>
        <fullName evidence="2">Uncharacterized protein</fullName>
    </submittedName>
</protein>
<keyword evidence="1" id="KW-0472">Membrane</keyword>
<keyword evidence="1" id="KW-0812">Transmembrane</keyword>
<keyword evidence="1" id="KW-1133">Transmembrane helix</keyword>
<dbReference type="AlphaFoldDB" id="A0A412H1A5"/>
<accession>A0A412H1A5</accession>
<evidence type="ECO:0000313" key="3">
    <source>
        <dbReference type="Proteomes" id="UP000285750"/>
    </source>
</evidence>
<reference evidence="2 3" key="1">
    <citation type="submission" date="2018-08" db="EMBL/GenBank/DDBJ databases">
        <title>A genome reference for cultivated species of the human gut microbiota.</title>
        <authorList>
            <person name="Zou Y."/>
            <person name="Xue W."/>
            <person name="Luo G."/>
        </authorList>
    </citation>
    <scope>NUCLEOTIDE SEQUENCE [LARGE SCALE GENOMIC DNA]</scope>
    <source>
        <strain evidence="2 3">AF24-16AC</strain>
    </source>
</reference>
<name>A0A412H1A5_9BACT</name>
<evidence type="ECO:0000256" key="1">
    <source>
        <dbReference type="SAM" id="Phobius"/>
    </source>
</evidence>
<dbReference type="RefSeq" id="WP_118432458.1">
    <property type="nucleotide sequence ID" value="NZ_JAQCWP010000062.1"/>
</dbReference>
<dbReference type="EMBL" id="QRUY01000060">
    <property type="protein sequence ID" value="RGS02027.1"/>
    <property type="molecule type" value="Genomic_DNA"/>
</dbReference>
<feature type="transmembrane region" description="Helical" evidence="1">
    <location>
        <begin position="12"/>
        <end position="32"/>
    </location>
</feature>